<proteinExistence type="predicted"/>
<sequence length="104" mass="11649">MANYGNLFVNLWCHDCQDIPKATCMTHNVSNRSATSCATIGQQVDRTVEAWTPSVMRLVETTQGWALIAVDATYSTITSISEYVTPLTSYITDWFNSFMENTNP</sequence>
<dbReference type="Proteomes" id="UP001445076">
    <property type="component" value="Unassembled WGS sequence"/>
</dbReference>
<organism evidence="1 2">
    <name type="scientific">Cherax quadricarinatus</name>
    <name type="common">Australian red claw crayfish</name>
    <dbReference type="NCBI Taxonomy" id="27406"/>
    <lineage>
        <taxon>Eukaryota</taxon>
        <taxon>Metazoa</taxon>
        <taxon>Ecdysozoa</taxon>
        <taxon>Arthropoda</taxon>
        <taxon>Crustacea</taxon>
        <taxon>Multicrustacea</taxon>
        <taxon>Malacostraca</taxon>
        <taxon>Eumalacostraca</taxon>
        <taxon>Eucarida</taxon>
        <taxon>Decapoda</taxon>
        <taxon>Pleocyemata</taxon>
        <taxon>Astacidea</taxon>
        <taxon>Parastacoidea</taxon>
        <taxon>Parastacidae</taxon>
        <taxon>Cherax</taxon>
    </lineage>
</organism>
<dbReference type="AlphaFoldDB" id="A0AAW0XV78"/>
<evidence type="ECO:0000313" key="2">
    <source>
        <dbReference type="Proteomes" id="UP001445076"/>
    </source>
</evidence>
<reference evidence="1 2" key="1">
    <citation type="journal article" date="2024" name="BMC Genomics">
        <title>Genome assembly of redclaw crayfish (Cherax quadricarinatus) provides insights into its immune adaptation and hypoxia tolerance.</title>
        <authorList>
            <person name="Liu Z."/>
            <person name="Zheng J."/>
            <person name="Li H."/>
            <person name="Fang K."/>
            <person name="Wang S."/>
            <person name="He J."/>
            <person name="Zhou D."/>
            <person name="Weng S."/>
            <person name="Chi M."/>
            <person name="Gu Z."/>
            <person name="He J."/>
            <person name="Li F."/>
            <person name="Wang M."/>
        </authorList>
    </citation>
    <scope>NUCLEOTIDE SEQUENCE [LARGE SCALE GENOMIC DNA]</scope>
    <source>
        <strain evidence="1">ZL_2023a</strain>
    </source>
</reference>
<name>A0AAW0XV78_CHEQU</name>
<protein>
    <submittedName>
        <fullName evidence="1">Uncharacterized protein</fullName>
    </submittedName>
</protein>
<dbReference type="EMBL" id="JARKIK010000012">
    <property type="protein sequence ID" value="KAK8748453.1"/>
    <property type="molecule type" value="Genomic_DNA"/>
</dbReference>
<accession>A0AAW0XV78</accession>
<keyword evidence="2" id="KW-1185">Reference proteome</keyword>
<evidence type="ECO:0000313" key="1">
    <source>
        <dbReference type="EMBL" id="KAK8748453.1"/>
    </source>
</evidence>
<comment type="caution">
    <text evidence="1">The sequence shown here is derived from an EMBL/GenBank/DDBJ whole genome shotgun (WGS) entry which is preliminary data.</text>
</comment>
<gene>
    <name evidence="1" type="ORF">OTU49_016153</name>
</gene>